<evidence type="ECO:0000313" key="1">
    <source>
        <dbReference type="EMBL" id="MEJ5906594.1"/>
    </source>
</evidence>
<dbReference type="EMBL" id="JBBHLD010000017">
    <property type="protein sequence ID" value="MEJ5906594.1"/>
    <property type="molecule type" value="Genomic_DNA"/>
</dbReference>
<protein>
    <submittedName>
        <fullName evidence="1">CPXCG motif-containing cysteine-rich protein</fullName>
    </submittedName>
</protein>
<comment type="caution">
    <text evidence="1">The sequence shown here is derived from an EMBL/GenBank/DDBJ whole genome shotgun (WGS) entry which is preliminary data.</text>
</comment>
<proteinExistence type="predicted"/>
<sequence>MLETDSYHCPYCGERVETTVDISAGDQVYIEDCQVCCKPVVMILQVHDDEWMLDVRREDDA</sequence>
<dbReference type="RefSeq" id="WP_186681747.1">
    <property type="nucleotide sequence ID" value="NZ_JABWRY020000001.1"/>
</dbReference>
<reference evidence="1 2" key="1">
    <citation type="submission" date="2024-02" db="EMBL/GenBank/DDBJ databases">
        <title>Identification of pathogenicity and growth-promoting functions of Pseudomonas putida variants.</title>
        <authorList>
            <person name="Sun J."/>
        </authorList>
    </citation>
    <scope>NUCLEOTIDE SEQUENCE [LARGE SCALE GENOMIC DNA]</scope>
    <source>
        <strain evidence="1 2">A04</strain>
    </source>
</reference>
<keyword evidence="2" id="KW-1185">Reference proteome</keyword>
<evidence type="ECO:0000313" key="2">
    <source>
        <dbReference type="Proteomes" id="UP001377692"/>
    </source>
</evidence>
<dbReference type="Pfam" id="PF14255">
    <property type="entry name" value="Zn_ribbon_21"/>
    <property type="match status" value="1"/>
</dbReference>
<name>A0ABU8RA57_9PSED</name>
<organism evidence="1 2">
    <name type="scientific">Pseudomonas kermanshahensis</name>
    <dbReference type="NCBI Taxonomy" id="2745482"/>
    <lineage>
        <taxon>Bacteria</taxon>
        <taxon>Pseudomonadati</taxon>
        <taxon>Pseudomonadota</taxon>
        <taxon>Gammaproteobacteria</taxon>
        <taxon>Pseudomonadales</taxon>
        <taxon>Pseudomonadaceae</taxon>
        <taxon>Pseudomonas</taxon>
    </lineage>
</organism>
<dbReference type="PIRSF" id="PIRSF037225">
    <property type="entry name" value="UCP037225"/>
    <property type="match status" value="1"/>
</dbReference>
<gene>
    <name evidence="1" type="ORF">V7V80_18070</name>
</gene>
<accession>A0ABU8RA57</accession>
<dbReference type="InterPro" id="IPR025990">
    <property type="entry name" value="zinc_ribbon_bacterial"/>
</dbReference>
<dbReference type="InterPro" id="IPR017143">
    <property type="entry name" value="UCP037225"/>
</dbReference>
<dbReference type="Proteomes" id="UP001377692">
    <property type="component" value="Unassembled WGS sequence"/>
</dbReference>